<protein>
    <submittedName>
        <fullName evidence="6">Signal transduction histidine kinase/ligand-binding sensor domain-containing protein</fullName>
    </submittedName>
</protein>
<dbReference type="GO" id="GO:0046983">
    <property type="term" value="F:protein dimerization activity"/>
    <property type="evidence" value="ECO:0007669"/>
    <property type="project" value="InterPro"/>
</dbReference>
<dbReference type="GO" id="GO:0000155">
    <property type="term" value="F:phosphorelay sensor kinase activity"/>
    <property type="evidence" value="ECO:0007669"/>
    <property type="project" value="InterPro"/>
</dbReference>
<dbReference type="SUPFAM" id="SSF55874">
    <property type="entry name" value="ATPase domain of HSP90 chaperone/DNA topoisomerase II/histidine kinase"/>
    <property type="match status" value="1"/>
</dbReference>
<evidence type="ECO:0000313" key="6">
    <source>
        <dbReference type="EMBL" id="NYF90163.1"/>
    </source>
</evidence>
<keyword evidence="4" id="KW-0812">Transmembrane</keyword>
<dbReference type="InterPro" id="IPR015943">
    <property type="entry name" value="WD40/YVTN_repeat-like_dom_sf"/>
</dbReference>
<accession>A0A852VB90</accession>
<dbReference type="Pfam" id="PF07494">
    <property type="entry name" value="Reg_prop"/>
    <property type="match status" value="1"/>
</dbReference>
<evidence type="ECO:0000259" key="5">
    <source>
        <dbReference type="SMART" id="SM00387"/>
    </source>
</evidence>
<dbReference type="Gene3D" id="2.130.10.10">
    <property type="entry name" value="YVTN repeat-like/Quinoprotein amine dehydrogenase"/>
    <property type="match status" value="3"/>
</dbReference>
<dbReference type="CDD" id="cd16917">
    <property type="entry name" value="HATPase_UhpB-NarQ-NarX-like"/>
    <property type="match status" value="1"/>
</dbReference>
<dbReference type="Gene3D" id="1.20.5.1930">
    <property type="match status" value="1"/>
</dbReference>
<dbReference type="InterPro" id="IPR013783">
    <property type="entry name" value="Ig-like_fold"/>
</dbReference>
<dbReference type="InterPro" id="IPR011123">
    <property type="entry name" value="Y_Y_Y"/>
</dbReference>
<dbReference type="SUPFAM" id="SSF101898">
    <property type="entry name" value="NHL repeat"/>
    <property type="match status" value="1"/>
</dbReference>
<dbReference type="InterPro" id="IPR003594">
    <property type="entry name" value="HATPase_dom"/>
</dbReference>
<feature type="transmembrane region" description="Helical" evidence="4">
    <location>
        <begin position="659"/>
        <end position="677"/>
    </location>
</feature>
<evidence type="ECO:0000256" key="4">
    <source>
        <dbReference type="SAM" id="Phobius"/>
    </source>
</evidence>
<dbReference type="Pfam" id="PF07730">
    <property type="entry name" value="HisKA_3"/>
    <property type="match status" value="1"/>
</dbReference>
<keyword evidence="1" id="KW-0808">Transferase</keyword>
<name>A0A852VB90_9BACT</name>
<dbReference type="Pfam" id="PF07495">
    <property type="entry name" value="Y_Y_Y"/>
    <property type="match status" value="1"/>
</dbReference>
<dbReference type="Gene3D" id="3.30.565.10">
    <property type="entry name" value="Histidine kinase-like ATPase, C-terminal domain"/>
    <property type="match status" value="1"/>
</dbReference>
<feature type="domain" description="Histidine kinase/HSP90-like ATPase" evidence="5">
    <location>
        <begin position="802"/>
        <end position="897"/>
    </location>
</feature>
<dbReference type="AlphaFoldDB" id="A0A852VB90"/>
<dbReference type="Gene3D" id="2.60.40.10">
    <property type="entry name" value="Immunoglobulins"/>
    <property type="match status" value="1"/>
</dbReference>
<dbReference type="GO" id="GO:0016020">
    <property type="term" value="C:membrane"/>
    <property type="evidence" value="ECO:0007669"/>
    <property type="project" value="InterPro"/>
</dbReference>
<dbReference type="EMBL" id="JACCCU010000001">
    <property type="protein sequence ID" value="NYF90163.1"/>
    <property type="molecule type" value="Genomic_DNA"/>
</dbReference>
<dbReference type="Proteomes" id="UP000564385">
    <property type="component" value="Unassembled WGS sequence"/>
</dbReference>
<dbReference type="InterPro" id="IPR011712">
    <property type="entry name" value="Sig_transdc_His_kin_sub3_dim/P"/>
</dbReference>
<evidence type="ECO:0000313" key="7">
    <source>
        <dbReference type="Proteomes" id="UP000564385"/>
    </source>
</evidence>
<dbReference type="SUPFAM" id="SSF63829">
    <property type="entry name" value="Calcium-dependent phosphotriesterase"/>
    <property type="match status" value="1"/>
</dbReference>
<dbReference type="InterPro" id="IPR011110">
    <property type="entry name" value="Reg_prop"/>
</dbReference>
<keyword evidence="2 6" id="KW-0418">Kinase</keyword>
<comment type="caution">
    <text evidence="6">The sequence shown here is derived from an EMBL/GenBank/DDBJ whole genome shotgun (WGS) entry which is preliminary data.</text>
</comment>
<proteinExistence type="predicted"/>
<dbReference type="InterPro" id="IPR036890">
    <property type="entry name" value="HATPase_C_sf"/>
</dbReference>
<dbReference type="Pfam" id="PF02518">
    <property type="entry name" value="HATPase_c"/>
    <property type="match status" value="1"/>
</dbReference>
<evidence type="ECO:0000256" key="2">
    <source>
        <dbReference type="ARBA" id="ARBA00022777"/>
    </source>
</evidence>
<dbReference type="PANTHER" id="PTHR24421">
    <property type="entry name" value="NITRATE/NITRITE SENSOR PROTEIN NARX-RELATED"/>
    <property type="match status" value="1"/>
</dbReference>
<organism evidence="6 7">
    <name type="scientific">Tunturiibacter lichenicola</name>
    <dbReference type="NCBI Taxonomy" id="2051959"/>
    <lineage>
        <taxon>Bacteria</taxon>
        <taxon>Pseudomonadati</taxon>
        <taxon>Acidobacteriota</taxon>
        <taxon>Terriglobia</taxon>
        <taxon>Terriglobales</taxon>
        <taxon>Acidobacteriaceae</taxon>
        <taxon>Tunturiibacter</taxon>
    </lineage>
</organism>
<reference evidence="6 7" key="1">
    <citation type="submission" date="2020-07" db="EMBL/GenBank/DDBJ databases">
        <title>Genomic Encyclopedia of Type Strains, Phase IV (KMG-V): Genome sequencing to study the core and pangenomes of soil and plant-associated prokaryotes.</title>
        <authorList>
            <person name="Whitman W."/>
        </authorList>
    </citation>
    <scope>NUCLEOTIDE SEQUENCE [LARGE SCALE GENOMIC DNA]</scope>
    <source>
        <strain evidence="6 7">M8UP22</strain>
    </source>
</reference>
<dbReference type="InterPro" id="IPR050482">
    <property type="entry name" value="Sensor_HK_TwoCompSys"/>
</dbReference>
<keyword evidence="4" id="KW-0472">Membrane</keyword>
<evidence type="ECO:0000256" key="1">
    <source>
        <dbReference type="ARBA" id="ARBA00022679"/>
    </source>
</evidence>
<dbReference type="PANTHER" id="PTHR24421:SF62">
    <property type="entry name" value="SENSORY TRANSDUCTION HISTIDINE KINASE"/>
    <property type="match status" value="1"/>
</dbReference>
<dbReference type="SMART" id="SM00387">
    <property type="entry name" value="HATPase_c"/>
    <property type="match status" value="1"/>
</dbReference>
<evidence type="ECO:0000256" key="3">
    <source>
        <dbReference type="ARBA" id="ARBA00023012"/>
    </source>
</evidence>
<gene>
    <name evidence="6" type="ORF">HDF08_002230</name>
</gene>
<sequence length="932" mass="103122">MYIGTDTGLSRLTHGHIYNYPETLQWPGPFFEDSQGSVWMGDFGNFTSASTLCRVGKEHLTCFGTKDGFDCMNGTSLMSEHAGSIWVGSKEGICHWQQDKQPVNFPLPYLSGPNMANNWVDALTSDGKGTLWAGIPIEGPGYGLLAFTGDRWQSYVTPELDGTSLPVTSLLCDRSSSLWIGTRSKGLYKMNAGKLDRFDTADGLSGNTINGIFQDREGNLWVVTDRGLDAFRDLPVVSYTTREGLSDDQAIAIAASDDGTVWVGTKGSLVLFRGQTFSTITPANGLPTSGVHYLFHDSRNQLWVAGGQQLYLYKDSHFVPVLDQNSADIGYVVYMTEDSKHKLWVSAQDRKTGKDSLLHIDATHVVERYRSLGAMGAQGLNAIASDQNGGLWAGGYKHGLFRFHDGNFERVAAGGFDGPVVEMAGDPDGAIWIVTKQEGMLRYKDNKARSLTSRSGLPCDSGFDIVNDHVGHHWLYMACGIVKIDDSELAHWWSDPAYYVQTTVFGLLEGAQPRRSETSPVATPDGRIWSVDRSAVQVIDPKHLPHNDTPPPVHIERIGVDHKEYPVGRDIRFPVSPHEVEIDYSALSFVVPEEVRFRYQLVGYDNAWTDSGTRRQAFYNDLGPGHNTFRVMACNNDGVWNQQGTTISFMIPPAWYQTAWFKFLCVIFAATLAYTLYQFRIRQYAAMLKARFDERIEERTRLARDLHDTLLQTIQGSKMVADNALERPSDAAHMHKALDLVSTWLERATLEGRAALNSLRSSTVDTNDLAAAFRHAAEDCRIGSTIQVSHILTGTSSDMHPIVRDEIYRIGYEAINNACVHSGGSLVTVELTYNHNVQLKIRDNGKGIEEKTLQSGKTGHFGLEGMRERADRIGAKLLVRTAPNDGTEVTLLVPGSVVFKTYRPTKRSQLLKLFAIGQDSTQHNGSGGGAHN</sequence>
<keyword evidence="4" id="KW-1133">Transmembrane helix</keyword>
<keyword evidence="3" id="KW-0902">Two-component regulatory system</keyword>